<name>A0A402BCY0_9CHLR</name>
<evidence type="ECO:0000259" key="1">
    <source>
        <dbReference type="SMART" id="SM00091"/>
    </source>
</evidence>
<dbReference type="Proteomes" id="UP000287171">
    <property type="component" value="Unassembled WGS sequence"/>
</dbReference>
<keyword evidence="3" id="KW-1185">Reference proteome</keyword>
<dbReference type="AlphaFoldDB" id="A0A402BCY0"/>
<proteinExistence type="predicted"/>
<accession>A0A402BCY0</accession>
<dbReference type="OrthoDB" id="9813151at2"/>
<dbReference type="RefSeq" id="WP_126629555.1">
    <property type="nucleotide sequence ID" value="NZ_BIFT01000002.1"/>
</dbReference>
<dbReference type="InterPro" id="IPR035965">
    <property type="entry name" value="PAS-like_dom_sf"/>
</dbReference>
<gene>
    <name evidence="2" type="ORF">KDA_47350</name>
</gene>
<protein>
    <recommendedName>
        <fullName evidence="1">PAS domain-containing protein</fullName>
    </recommendedName>
</protein>
<reference evidence="3" key="1">
    <citation type="submission" date="2018-12" db="EMBL/GenBank/DDBJ databases">
        <title>Tengunoibacter tsumagoiensis gen. nov., sp. nov., Dictyobacter kobayashii sp. nov., D. alpinus sp. nov., and D. joshuensis sp. nov. and description of Dictyobacteraceae fam. nov. within the order Ktedonobacterales isolated from Tengu-no-mugimeshi.</title>
        <authorList>
            <person name="Wang C.M."/>
            <person name="Zheng Y."/>
            <person name="Sakai Y."/>
            <person name="Toyoda A."/>
            <person name="Minakuchi Y."/>
            <person name="Abe K."/>
            <person name="Yokota A."/>
            <person name="Yabe S."/>
        </authorList>
    </citation>
    <scope>NUCLEOTIDE SEQUENCE [LARGE SCALE GENOMIC DNA]</scope>
    <source>
        <strain evidence="3">Uno16</strain>
    </source>
</reference>
<evidence type="ECO:0000313" key="3">
    <source>
        <dbReference type="Proteomes" id="UP000287171"/>
    </source>
</evidence>
<feature type="domain" description="PAS" evidence="1">
    <location>
        <begin position="16"/>
        <end position="80"/>
    </location>
</feature>
<dbReference type="InterPro" id="IPR000014">
    <property type="entry name" value="PAS"/>
</dbReference>
<dbReference type="Pfam" id="PF13188">
    <property type="entry name" value="PAS_8"/>
    <property type="match status" value="1"/>
</dbReference>
<dbReference type="Gene3D" id="3.30.450.20">
    <property type="entry name" value="PAS domain"/>
    <property type="match status" value="1"/>
</dbReference>
<dbReference type="SMART" id="SM00091">
    <property type="entry name" value="PAS"/>
    <property type="match status" value="1"/>
</dbReference>
<dbReference type="EMBL" id="BIFT01000002">
    <property type="protein sequence ID" value="GCE29251.1"/>
    <property type="molecule type" value="Genomic_DNA"/>
</dbReference>
<sequence length="176" mass="19899">MINDIPEIQTSSMTGLDLTQLLETIPSAIVFLNQNGTVIYANLRATEIMKAPVLTGTIFWESFPYLVVPPLYTAVDTAMHTQQSLSISYSCPLTFMTFQVHLSPRSNGVLLFFQATMDSASWQEAFHNQERKYHLLLENIADGVLDLTPQGLIQNISQRLLHHTKMNREDVRTISE</sequence>
<organism evidence="2 3">
    <name type="scientific">Dictyobacter alpinus</name>
    <dbReference type="NCBI Taxonomy" id="2014873"/>
    <lineage>
        <taxon>Bacteria</taxon>
        <taxon>Bacillati</taxon>
        <taxon>Chloroflexota</taxon>
        <taxon>Ktedonobacteria</taxon>
        <taxon>Ktedonobacterales</taxon>
        <taxon>Dictyobacteraceae</taxon>
        <taxon>Dictyobacter</taxon>
    </lineage>
</organism>
<comment type="caution">
    <text evidence="2">The sequence shown here is derived from an EMBL/GenBank/DDBJ whole genome shotgun (WGS) entry which is preliminary data.</text>
</comment>
<evidence type="ECO:0000313" key="2">
    <source>
        <dbReference type="EMBL" id="GCE29251.1"/>
    </source>
</evidence>
<dbReference type="SUPFAM" id="SSF55785">
    <property type="entry name" value="PYP-like sensor domain (PAS domain)"/>
    <property type="match status" value="2"/>
</dbReference>